<dbReference type="InterPro" id="IPR036873">
    <property type="entry name" value="Rhodanese-like_dom_sf"/>
</dbReference>
<comment type="function">
    <text evidence="4">Possesses arsenate reductase activity in vitro. Catalyzes the reduction of arsenate [As(V)] to arsenite [As(III)]. May play a role in arsenic retention in roots.</text>
</comment>
<dbReference type="PANTHER" id="PTHR10828:SF67">
    <property type="entry name" value="ARSENATE REDUCTASE 2.1"/>
    <property type="match status" value="1"/>
</dbReference>
<comment type="catalytic activity">
    <reaction evidence="3">
        <text>[glutaredoxin]-dithiol + arsenate + glutathione + H(+) = glutathionyl-S-S-[glutaredoxin] + arsenite + H2O</text>
        <dbReference type="Rhea" id="RHEA:22016"/>
        <dbReference type="Rhea" id="RHEA-COMP:10729"/>
        <dbReference type="Rhea" id="RHEA-COMP:17668"/>
        <dbReference type="ChEBI" id="CHEBI:15377"/>
        <dbReference type="ChEBI" id="CHEBI:15378"/>
        <dbReference type="ChEBI" id="CHEBI:29242"/>
        <dbReference type="ChEBI" id="CHEBI:29950"/>
        <dbReference type="ChEBI" id="CHEBI:48597"/>
        <dbReference type="ChEBI" id="CHEBI:57925"/>
        <dbReference type="ChEBI" id="CHEBI:146199"/>
        <dbReference type="EC" id="1.20.4.1"/>
    </reaction>
</comment>
<dbReference type="GO" id="GO:0005737">
    <property type="term" value="C:cytoplasm"/>
    <property type="evidence" value="ECO:0007669"/>
    <property type="project" value="TreeGrafter"/>
</dbReference>
<comment type="function">
    <text evidence="5">Possesses phosphatase activity towards p-nitrophenyl phosphate in vitro.</text>
</comment>
<sequence>MCRFLISAPFSRRRGERKAEAGRMARSVSYVSAAKLLAMARGNPRVAIIDVRCRALASALRLSPTLRRADLVADVDEIVRFFLCVVGDCRDEERSYQAHIGGSHHFSSRSFAARLPELARATGDKDTVVFHCALSKVRGPSCAKMFSDYLSETKEESGTKNIMVLERGFNGWELSGQPVCRCTDAPCKGTCSPEEPEL</sequence>
<dbReference type="GO" id="GO:0008794">
    <property type="term" value="F:arsenate reductase (glutaredoxin) activity"/>
    <property type="evidence" value="ECO:0007669"/>
    <property type="project" value="UniProtKB-EC"/>
</dbReference>
<protein>
    <recommendedName>
        <fullName evidence="2">arsenate reductase (glutathione/glutaredoxin)</fullName>
        <ecNumber evidence="2">1.20.4.1</ecNumber>
    </recommendedName>
</protein>
<proteinExistence type="predicted"/>
<dbReference type="eggNOG" id="KOG3772">
    <property type="taxonomic scope" value="Eukaryota"/>
</dbReference>
<dbReference type="FunFam" id="3.40.250.10:FF:000037">
    <property type="entry name" value="Dual-specificity phosphatase CDC25"/>
    <property type="match status" value="1"/>
</dbReference>
<evidence type="ECO:0000313" key="8">
    <source>
        <dbReference type="Proteomes" id="UP000006591"/>
    </source>
</evidence>
<reference evidence="7" key="2">
    <citation type="submission" date="2018-04" db="EMBL/GenBank/DDBJ databases">
        <title>OnivRS2 (Oryza nivara Reference Sequence Version 2).</title>
        <authorList>
            <person name="Zhang J."/>
            <person name="Kudrna D."/>
            <person name="Lee S."/>
            <person name="Talag J."/>
            <person name="Rajasekar S."/>
            <person name="Welchert J."/>
            <person name="Hsing Y.-I."/>
            <person name="Wing R.A."/>
        </authorList>
    </citation>
    <scope>NUCLEOTIDE SEQUENCE [LARGE SCALE GENOMIC DNA]</scope>
</reference>
<accession>A0A0E0IVZ2</accession>
<reference evidence="7" key="1">
    <citation type="submission" date="2015-04" db="UniProtKB">
        <authorList>
            <consortium name="EnsemblPlants"/>
        </authorList>
    </citation>
    <scope>IDENTIFICATION</scope>
    <source>
        <strain evidence="7">SL10</strain>
    </source>
</reference>
<dbReference type="InterPro" id="IPR001763">
    <property type="entry name" value="Rhodanese-like_dom"/>
</dbReference>
<dbReference type="Pfam" id="PF00581">
    <property type="entry name" value="Rhodanese"/>
    <property type="match status" value="1"/>
</dbReference>
<keyword evidence="8" id="KW-1185">Reference proteome</keyword>
<evidence type="ECO:0000313" key="7">
    <source>
        <dbReference type="EnsemblPlants" id="ONIVA10G19790.2"/>
    </source>
</evidence>
<name>A0A0E0IVZ2_ORYNI</name>
<evidence type="ECO:0000256" key="5">
    <source>
        <dbReference type="ARBA" id="ARBA00055695"/>
    </source>
</evidence>
<dbReference type="EC" id="1.20.4.1" evidence="2"/>
<dbReference type="OMA" id="RCTNIPC"/>
<dbReference type="EnsemblPlants" id="ONIVA10G19790.2">
    <property type="protein sequence ID" value="ONIVA10G19790.2"/>
    <property type="gene ID" value="ONIVA10G19790"/>
</dbReference>
<dbReference type="SUPFAM" id="SSF52821">
    <property type="entry name" value="Rhodanese/Cell cycle control phosphatase"/>
    <property type="match status" value="1"/>
</dbReference>
<dbReference type="Proteomes" id="UP000006591">
    <property type="component" value="Chromosome 10"/>
</dbReference>
<evidence type="ECO:0000256" key="3">
    <source>
        <dbReference type="ARBA" id="ARBA00051619"/>
    </source>
</evidence>
<dbReference type="AlphaFoldDB" id="A0A0E0IVZ2"/>
<keyword evidence="1" id="KW-0560">Oxidoreductase</keyword>
<dbReference type="GO" id="GO:0005634">
    <property type="term" value="C:nucleus"/>
    <property type="evidence" value="ECO:0007669"/>
    <property type="project" value="TreeGrafter"/>
</dbReference>
<organism evidence="7">
    <name type="scientific">Oryza nivara</name>
    <name type="common">Indian wild rice</name>
    <name type="synonym">Oryza sativa f. spontanea</name>
    <dbReference type="NCBI Taxonomy" id="4536"/>
    <lineage>
        <taxon>Eukaryota</taxon>
        <taxon>Viridiplantae</taxon>
        <taxon>Streptophyta</taxon>
        <taxon>Embryophyta</taxon>
        <taxon>Tracheophyta</taxon>
        <taxon>Spermatophyta</taxon>
        <taxon>Magnoliopsida</taxon>
        <taxon>Liliopsida</taxon>
        <taxon>Poales</taxon>
        <taxon>Poaceae</taxon>
        <taxon>BOP clade</taxon>
        <taxon>Oryzoideae</taxon>
        <taxon>Oryzeae</taxon>
        <taxon>Oryzinae</taxon>
        <taxon>Oryza</taxon>
    </lineage>
</organism>
<dbReference type="Gramene" id="ONIVA10G19790.2">
    <property type="protein sequence ID" value="ONIVA10G19790.2"/>
    <property type="gene ID" value="ONIVA10G19790"/>
</dbReference>
<dbReference type="PANTHER" id="PTHR10828">
    <property type="entry name" value="M-PHASE INDUCER PHOSPHATASE DUAL SPECIFICITY PHOSPHATASE CDC25"/>
    <property type="match status" value="1"/>
</dbReference>
<dbReference type="STRING" id="4536.A0A0E0IVZ2"/>
<evidence type="ECO:0000256" key="2">
    <source>
        <dbReference type="ARBA" id="ARBA00038969"/>
    </source>
</evidence>
<dbReference type="GO" id="GO:0004725">
    <property type="term" value="F:protein tyrosine phosphatase activity"/>
    <property type="evidence" value="ECO:0007669"/>
    <property type="project" value="TreeGrafter"/>
</dbReference>
<evidence type="ECO:0000259" key="6">
    <source>
        <dbReference type="PROSITE" id="PS50206"/>
    </source>
</evidence>
<evidence type="ECO:0000256" key="1">
    <source>
        <dbReference type="ARBA" id="ARBA00023002"/>
    </source>
</evidence>
<dbReference type="HOGENOM" id="CLU_107716_2_0_1"/>
<dbReference type="Gene3D" id="3.40.250.10">
    <property type="entry name" value="Rhodanese-like domain"/>
    <property type="match status" value="1"/>
</dbReference>
<feature type="domain" description="Rhodanese" evidence="6">
    <location>
        <begin position="84"/>
        <end position="181"/>
    </location>
</feature>
<dbReference type="PROSITE" id="PS50206">
    <property type="entry name" value="RHODANESE_3"/>
    <property type="match status" value="1"/>
</dbReference>
<evidence type="ECO:0000256" key="4">
    <source>
        <dbReference type="ARBA" id="ARBA00054697"/>
    </source>
</evidence>